<organism evidence="13 14">
    <name type="scientific">Rhizobium redzepovicii</name>
    <dbReference type="NCBI Taxonomy" id="2867518"/>
    <lineage>
        <taxon>Bacteria</taxon>
        <taxon>Pseudomonadati</taxon>
        <taxon>Pseudomonadota</taxon>
        <taxon>Alphaproteobacteria</taxon>
        <taxon>Hyphomicrobiales</taxon>
        <taxon>Rhizobiaceae</taxon>
        <taxon>Rhizobium/Agrobacterium group</taxon>
        <taxon>Rhizobium</taxon>
    </lineage>
</organism>
<dbReference type="AlphaFoldDB" id="A0AAW8P9D5"/>
<evidence type="ECO:0000256" key="1">
    <source>
        <dbReference type="ARBA" id="ARBA00012423"/>
    </source>
</evidence>
<feature type="domain" description="AB hydrolase-1" evidence="12">
    <location>
        <begin position="55"/>
        <end position="260"/>
    </location>
</feature>
<proteinExistence type="predicted"/>
<dbReference type="InterPro" id="IPR000073">
    <property type="entry name" value="AB_hydrolase_1"/>
</dbReference>
<evidence type="ECO:0000256" key="2">
    <source>
        <dbReference type="ARBA" id="ARBA00022801"/>
    </source>
</evidence>
<dbReference type="PANTHER" id="PTHR16138:SF7">
    <property type="entry name" value="PALMITOYL-PROTEIN THIOESTERASE ABHD10, MITOCHONDRIAL"/>
    <property type="match status" value="1"/>
</dbReference>
<dbReference type="InterPro" id="IPR052382">
    <property type="entry name" value="ABHD10_acyl-thioesterase"/>
</dbReference>
<accession>A0AAW8P9D5</accession>
<evidence type="ECO:0000256" key="8">
    <source>
        <dbReference type="ARBA" id="ARBA00042704"/>
    </source>
</evidence>
<evidence type="ECO:0000256" key="3">
    <source>
        <dbReference type="ARBA" id="ARBA00022946"/>
    </source>
</evidence>
<name>A0AAW8P9D5_9HYPH</name>
<evidence type="ECO:0000256" key="6">
    <source>
        <dbReference type="ARBA" id="ARBA00041520"/>
    </source>
</evidence>
<evidence type="ECO:0000313" key="14">
    <source>
        <dbReference type="Proteomes" id="UP001269402"/>
    </source>
</evidence>
<keyword evidence="14" id="KW-1185">Reference proteome</keyword>
<keyword evidence="3" id="KW-0809">Transit peptide</keyword>
<dbReference type="SUPFAM" id="SSF53474">
    <property type="entry name" value="alpha/beta-Hydrolases"/>
    <property type="match status" value="1"/>
</dbReference>
<evidence type="ECO:0000256" key="10">
    <source>
        <dbReference type="ARBA" id="ARBA00047409"/>
    </source>
</evidence>
<dbReference type="EC" id="3.1.1.93" evidence="4"/>
<dbReference type="EMBL" id="JAVLSH010000018">
    <property type="protein sequence ID" value="MDR9763640.1"/>
    <property type="molecule type" value="Genomic_DNA"/>
</dbReference>
<comment type="function">
    <text evidence="9">Acts as an acyl-protein thioesterase that hydrolyzes fatty acids from acylated residues in proteins. Regulates the mitochondrial S-depalmitoylation of the nucleophilic active site residue of peroxiredoxin-5/PRDX5, a key antioxidant protein, therefore modulating mitochondrial antioxidant ability. Also catalyzes the deglucuronidation of mycophenolic acid acyl-glucuronide, an active metabolite of the immunosuppressant drug mycophenolate.</text>
</comment>
<comment type="caution">
    <text evidence="13">The sequence shown here is derived from an EMBL/GenBank/DDBJ whole genome shotgun (WGS) entry which is preliminary data.</text>
</comment>
<dbReference type="Proteomes" id="UP001269402">
    <property type="component" value="Unassembled WGS sequence"/>
</dbReference>
<evidence type="ECO:0000256" key="4">
    <source>
        <dbReference type="ARBA" id="ARBA00039132"/>
    </source>
</evidence>
<evidence type="ECO:0000256" key="5">
    <source>
        <dbReference type="ARBA" id="ARBA00039314"/>
    </source>
</evidence>
<dbReference type="GO" id="GO:0102390">
    <property type="term" value="F:mycophenolic acid acyl-glucuronide esterase activity"/>
    <property type="evidence" value="ECO:0007669"/>
    <property type="project" value="UniProtKB-EC"/>
</dbReference>
<dbReference type="Gene3D" id="3.40.50.1820">
    <property type="entry name" value="alpha/beta hydrolase"/>
    <property type="match status" value="1"/>
</dbReference>
<sequence length="284" mass="30885">MFDQMPNAQPQFLTVGEGEAAREIAMLVRRARAGNSAPALVWLSGYRSDMSGTKAVELDGLAAELGLACIRLDYSGHGLSGGSFSDGTISRWLEEALAVIRHVAPERVILVGSSMGGWIALRLAQELARQGGPKFEGPKLEGPKLEGMVLIAPAPDFTSELIEPNLKAKERKSLAERGYFEERSQYSPEPNIYTRALIEDGRDNRVLDGIIETGCPVHILQGMKDADVPHAHAMKLVEHLPADDVVLTFIRDGDHRLSRPSDIALLLSAVKGIIRSSTSRQMPV</sequence>
<evidence type="ECO:0000256" key="7">
    <source>
        <dbReference type="ARBA" id="ARBA00042645"/>
    </source>
</evidence>
<keyword evidence="2 13" id="KW-0378">Hydrolase</keyword>
<dbReference type="Pfam" id="PF12697">
    <property type="entry name" value="Abhydrolase_6"/>
    <property type="match status" value="1"/>
</dbReference>
<reference evidence="14" key="1">
    <citation type="submission" date="2023-07" db="EMBL/GenBank/DDBJ databases">
        <title>Genomic characterization of faba bean (Vicia faba) microsymbionts in Mexican soils.</title>
        <authorList>
            <person name="Rivera Orduna F.N."/>
            <person name="Guevara-Luna J."/>
            <person name="Yan J."/>
            <person name="Arroyo-Herrera I."/>
            <person name="Li Y."/>
            <person name="Vasquez-Murrieta M.S."/>
            <person name="Wang E.T."/>
        </authorList>
    </citation>
    <scope>NUCLEOTIDE SEQUENCE [LARGE SCALE GENOMIC DNA]</scope>
    <source>
        <strain evidence="14">CH6</strain>
    </source>
</reference>
<dbReference type="EC" id="3.1.2.22" evidence="1"/>
<evidence type="ECO:0000256" key="9">
    <source>
        <dbReference type="ARBA" id="ARBA00046047"/>
    </source>
</evidence>
<evidence type="ECO:0000256" key="11">
    <source>
        <dbReference type="ARBA" id="ARBA00047972"/>
    </source>
</evidence>
<evidence type="ECO:0000313" key="13">
    <source>
        <dbReference type="EMBL" id="MDR9763640.1"/>
    </source>
</evidence>
<comment type="catalytic activity">
    <reaction evidence="10">
        <text>S-hexadecanoyl-L-cysteinyl-[protein] + H2O = L-cysteinyl-[protein] + hexadecanoate + H(+)</text>
        <dbReference type="Rhea" id="RHEA:19233"/>
        <dbReference type="Rhea" id="RHEA-COMP:10131"/>
        <dbReference type="Rhea" id="RHEA-COMP:11032"/>
        <dbReference type="ChEBI" id="CHEBI:7896"/>
        <dbReference type="ChEBI" id="CHEBI:15377"/>
        <dbReference type="ChEBI" id="CHEBI:15378"/>
        <dbReference type="ChEBI" id="CHEBI:29950"/>
        <dbReference type="ChEBI" id="CHEBI:74151"/>
        <dbReference type="EC" id="3.1.2.22"/>
    </reaction>
    <physiologicalReaction direction="left-to-right" evidence="10">
        <dbReference type="Rhea" id="RHEA:19234"/>
    </physiologicalReaction>
</comment>
<dbReference type="PANTHER" id="PTHR16138">
    <property type="entry name" value="MYCOPHENOLIC ACID ACYL-GLUCURONIDE ESTERASE, MITOCHONDRIAL"/>
    <property type="match status" value="1"/>
</dbReference>
<evidence type="ECO:0000259" key="12">
    <source>
        <dbReference type="Pfam" id="PF12697"/>
    </source>
</evidence>
<dbReference type="GO" id="GO:0008474">
    <property type="term" value="F:palmitoyl-(protein) hydrolase activity"/>
    <property type="evidence" value="ECO:0007669"/>
    <property type="project" value="UniProtKB-EC"/>
</dbReference>
<dbReference type="RefSeq" id="WP_310808640.1">
    <property type="nucleotide sequence ID" value="NZ_JAVLSH010000018.1"/>
</dbReference>
<gene>
    <name evidence="13" type="ORF">RJJ37_29105</name>
</gene>
<dbReference type="InterPro" id="IPR029058">
    <property type="entry name" value="AB_hydrolase_fold"/>
</dbReference>
<protein>
    <recommendedName>
        <fullName evidence="5">Palmitoyl-protein thioesterase ABHD10, mitochondrial</fullName>
        <ecNumber evidence="4">3.1.1.93</ecNumber>
        <ecNumber evidence="1">3.1.2.22</ecNumber>
    </recommendedName>
    <alternativeName>
        <fullName evidence="7">Acyl-protein thioesterase ABHD10</fullName>
    </alternativeName>
    <alternativeName>
        <fullName evidence="8">Alpha/beta hydrolase domain-containing protein 10</fullName>
    </alternativeName>
    <alternativeName>
        <fullName evidence="6">Mycophenolic acid acyl-glucuronide esterase, mitochondrial</fullName>
    </alternativeName>
</protein>
<comment type="catalytic activity">
    <reaction evidence="11">
        <text>mycophenolic acid O-acyl-beta-D-glucuronide + H2O = mycophenolate + D-glucuronate + H(+)</text>
        <dbReference type="Rhea" id="RHEA:34179"/>
        <dbReference type="ChEBI" id="CHEBI:15377"/>
        <dbReference type="ChEBI" id="CHEBI:15378"/>
        <dbReference type="ChEBI" id="CHEBI:58720"/>
        <dbReference type="ChEBI" id="CHEBI:62932"/>
        <dbReference type="ChEBI" id="CHEBI:66982"/>
        <dbReference type="EC" id="3.1.1.93"/>
    </reaction>
    <physiologicalReaction direction="left-to-right" evidence="11">
        <dbReference type="Rhea" id="RHEA:34180"/>
    </physiologicalReaction>
</comment>